<proteinExistence type="predicted"/>
<dbReference type="PANTHER" id="PTHR42842:SF3">
    <property type="entry name" value="FAD_NAD(P)-BINDING OXIDOREDUCTASE FAMILY PROTEIN"/>
    <property type="match status" value="1"/>
</dbReference>
<dbReference type="InterPro" id="IPR049516">
    <property type="entry name" value="FAD-depend_C"/>
</dbReference>
<dbReference type="InterPro" id="IPR036188">
    <property type="entry name" value="FAD/NAD-bd_sf"/>
</dbReference>
<dbReference type="InterPro" id="IPR023753">
    <property type="entry name" value="FAD/NAD-binding_dom"/>
</dbReference>
<gene>
    <name evidence="3" type="ordered locus">HRM2_42680</name>
</gene>
<dbReference type="HOGENOM" id="CLU_028644_3_0_7"/>
<dbReference type="EMBL" id="CP001087">
    <property type="protein sequence ID" value="ACN17324.1"/>
    <property type="molecule type" value="Genomic_DNA"/>
</dbReference>
<dbReference type="RefSeq" id="WP_015906056.1">
    <property type="nucleotide sequence ID" value="NC_012108.1"/>
</dbReference>
<dbReference type="Gene3D" id="3.30.70.2700">
    <property type="match status" value="1"/>
</dbReference>
<organism evidence="3 4">
    <name type="scientific">Desulforapulum autotrophicum (strain ATCC 43914 / DSM 3382 / VKM B-1955 / HRM2)</name>
    <name type="common">Desulfobacterium autotrophicum</name>
    <dbReference type="NCBI Taxonomy" id="177437"/>
    <lineage>
        <taxon>Bacteria</taxon>
        <taxon>Pseudomonadati</taxon>
        <taxon>Thermodesulfobacteriota</taxon>
        <taxon>Desulfobacteria</taxon>
        <taxon>Desulfobacterales</taxon>
        <taxon>Desulfobacteraceae</taxon>
        <taxon>Desulforapulum</taxon>
    </lineage>
</organism>
<sequence length="518" mass="56449">MIQQITLRIPPERITDLEFIKASAARRLKMGVDDVDTVQVLRRSVDARGRTPVFQIQTAVYSNEPMEQLCRQVSYKPANPGQRVIVVGSGPAGLFAALGLIERGITPIVLERGKDVKQRRYDLKAINTRGVVDPDSNYCFGEGGAGTYSDGKLYTRSTKRGDVKRILSILVQHGAVPDILVNAHPHIGSNKLPRIIEAIRNTILQCHGEIHFNSRVTGLVLKNDKIMGVTTDHREFTADAVILATGHSARDIYQLLDRHHILLEAKPYAMGVRVEHPQELINAIQYGDHQNNKFLPTASYSLACQVGRTGVYSFCMCPGGMLVPAATAPGELVLNGMSNSLRNLPHANAGMVVTIDSSQYGHHNDLKHFAGLEFQRQIETRAFQAGGRTQAAPAQRMTDFLDDKISTTLPATSYIPGMISCSLPEILGEHISNALKQAFQIFGQKMKGYVTEEAKLLAVESRTSSPVRIPRQADTRMHPQISGLFPVGEGAGYAGGIVSSAIDGQASANAAFAYLPGH</sequence>
<evidence type="ECO:0000259" key="2">
    <source>
        <dbReference type="Pfam" id="PF21688"/>
    </source>
</evidence>
<evidence type="ECO:0000313" key="3">
    <source>
        <dbReference type="EMBL" id="ACN17324.1"/>
    </source>
</evidence>
<dbReference type="Pfam" id="PF21688">
    <property type="entry name" value="FAD-depend_C"/>
    <property type="match status" value="1"/>
</dbReference>
<dbReference type="Pfam" id="PF07992">
    <property type="entry name" value="Pyr_redox_2"/>
    <property type="match status" value="1"/>
</dbReference>
<evidence type="ECO:0000259" key="1">
    <source>
        <dbReference type="Pfam" id="PF07992"/>
    </source>
</evidence>
<keyword evidence="4" id="KW-1185">Reference proteome</keyword>
<dbReference type="GO" id="GO:0016491">
    <property type="term" value="F:oxidoreductase activity"/>
    <property type="evidence" value="ECO:0007669"/>
    <property type="project" value="InterPro"/>
</dbReference>
<feature type="domain" description="FAD/NAD(P)-binding" evidence="1">
    <location>
        <begin position="83"/>
        <end position="251"/>
    </location>
</feature>
<dbReference type="Gene3D" id="3.50.50.60">
    <property type="entry name" value="FAD/NAD(P)-binding domain"/>
    <property type="match status" value="2"/>
</dbReference>
<dbReference type="InterPro" id="IPR028348">
    <property type="entry name" value="FAD-binding_protein"/>
</dbReference>
<dbReference type="AlphaFoldDB" id="C0QDQ3"/>
<feature type="domain" description="FAD-dependent protein C-terminal" evidence="2">
    <location>
        <begin position="267"/>
        <end position="463"/>
    </location>
</feature>
<accession>C0QDQ3</accession>
<dbReference type="SUPFAM" id="SSF51905">
    <property type="entry name" value="FAD/NAD(P)-binding domain"/>
    <property type="match status" value="1"/>
</dbReference>
<dbReference type="OrthoDB" id="9772594at2"/>
<reference evidence="3 4" key="1">
    <citation type="journal article" date="2009" name="Environ. Microbiol.">
        <title>Genome sequence of Desulfobacterium autotrophicum HRM2, a marine sulfate reducer oxidizing organic carbon completely to carbon dioxide.</title>
        <authorList>
            <person name="Strittmatter A.W."/>
            <person name="Liesegang H."/>
            <person name="Rabus R."/>
            <person name="Decker I."/>
            <person name="Amann J."/>
            <person name="Andres S."/>
            <person name="Henne A."/>
            <person name="Fricke W.F."/>
            <person name="Martinez-Arias R."/>
            <person name="Bartels D."/>
            <person name="Goesmann A."/>
            <person name="Krause L."/>
            <person name="Puehler A."/>
            <person name="Klenk H.P."/>
            <person name="Richter M."/>
            <person name="Schuler M."/>
            <person name="Gloeckner F.O."/>
            <person name="Meyerdierks A."/>
            <person name="Gottschalk G."/>
            <person name="Amann R."/>
        </authorList>
    </citation>
    <scope>NUCLEOTIDE SEQUENCE [LARGE SCALE GENOMIC DNA]</scope>
    <source>
        <strain evidence="4">ATCC 43914 / DSM 3382 / HRM2</strain>
    </source>
</reference>
<dbReference type="Proteomes" id="UP000000442">
    <property type="component" value="Chromosome"/>
</dbReference>
<dbReference type="PIRSF" id="PIRSF038984">
    <property type="entry name" value="FAD_binding_protein"/>
    <property type="match status" value="1"/>
</dbReference>
<name>C0QDQ3_DESAH</name>
<dbReference type="STRING" id="177437.HRM2_42680"/>
<evidence type="ECO:0000313" key="4">
    <source>
        <dbReference type="Proteomes" id="UP000000442"/>
    </source>
</evidence>
<dbReference type="KEGG" id="dat:HRM2_42680"/>
<protein>
    <submittedName>
        <fullName evidence="3">Uncharacterized protein</fullName>
    </submittedName>
</protein>
<dbReference type="PANTHER" id="PTHR42842">
    <property type="entry name" value="FAD/NAD(P)-BINDING OXIDOREDUCTASE"/>
    <property type="match status" value="1"/>
</dbReference>
<dbReference type="eggNOG" id="COG2509">
    <property type="taxonomic scope" value="Bacteria"/>
</dbReference>
<dbReference type="PRINTS" id="PR00419">
    <property type="entry name" value="ADXRDTASE"/>
</dbReference>